<comment type="catalytic activity">
    <reaction evidence="6">
        <text>a 2'-deoxyadenosine in DNA + S-adenosyl-L-methionine = an N(6)-methyl-2'-deoxyadenosine in DNA + S-adenosyl-L-homocysteine + H(+)</text>
        <dbReference type="Rhea" id="RHEA:15197"/>
        <dbReference type="Rhea" id="RHEA-COMP:12418"/>
        <dbReference type="Rhea" id="RHEA-COMP:12419"/>
        <dbReference type="ChEBI" id="CHEBI:15378"/>
        <dbReference type="ChEBI" id="CHEBI:57856"/>
        <dbReference type="ChEBI" id="CHEBI:59789"/>
        <dbReference type="ChEBI" id="CHEBI:90615"/>
        <dbReference type="ChEBI" id="CHEBI:90616"/>
        <dbReference type="EC" id="2.1.1.72"/>
    </reaction>
</comment>
<dbReference type="Pfam" id="PF22837">
    <property type="entry name" value="M_Eco57I_C"/>
    <property type="match status" value="1"/>
</dbReference>
<dbReference type="InterPro" id="IPR029063">
    <property type="entry name" value="SAM-dependent_MTases_sf"/>
</dbReference>
<proteinExistence type="inferred from homology"/>
<evidence type="ECO:0000256" key="5">
    <source>
        <dbReference type="ARBA" id="ARBA00022691"/>
    </source>
</evidence>
<name>A0ABX2DCG6_9SPHI</name>
<dbReference type="RefSeq" id="WP_173269839.1">
    <property type="nucleotide sequence ID" value="NZ_JABMKV010000001.1"/>
</dbReference>
<dbReference type="Gene3D" id="3.40.50.150">
    <property type="entry name" value="Vaccinia Virus protein VP39"/>
    <property type="match status" value="1"/>
</dbReference>
<accession>A0ABX2DCG6</accession>
<evidence type="ECO:0000259" key="8">
    <source>
        <dbReference type="Pfam" id="PF22837"/>
    </source>
</evidence>
<feature type="domain" description="Type II methyltransferase M.Eco57I C-terminal" evidence="8">
    <location>
        <begin position="254"/>
        <end position="507"/>
    </location>
</feature>
<comment type="similarity">
    <text evidence="1">Belongs to the N(4)/N(6)-methyltransferase family.</text>
</comment>
<dbReference type="EMBL" id="JABMKV010000001">
    <property type="protein sequence ID" value="NQX31224.1"/>
    <property type="molecule type" value="Genomic_DNA"/>
</dbReference>
<evidence type="ECO:0000256" key="6">
    <source>
        <dbReference type="ARBA" id="ARBA00047942"/>
    </source>
</evidence>
<evidence type="ECO:0000313" key="10">
    <source>
        <dbReference type="Proteomes" id="UP000762110"/>
    </source>
</evidence>
<evidence type="ECO:0000313" key="9">
    <source>
        <dbReference type="EMBL" id="NQX31224.1"/>
    </source>
</evidence>
<dbReference type="CDD" id="cd02440">
    <property type="entry name" value="AdoMet_MTases"/>
    <property type="match status" value="1"/>
</dbReference>
<protein>
    <recommendedName>
        <fullName evidence="2">site-specific DNA-methyltransferase (adenine-specific)</fullName>
        <ecNumber evidence="2">2.1.1.72</ecNumber>
    </recommendedName>
</protein>
<dbReference type="PRINTS" id="PR00507">
    <property type="entry name" value="N12N6MTFRASE"/>
</dbReference>
<evidence type="ECO:0000256" key="3">
    <source>
        <dbReference type="ARBA" id="ARBA00022603"/>
    </source>
</evidence>
<sequence>MKTKKATGSYYTPSFLTDFIVDRVAAHHSNDDSISILEPSAGDGSFLRSIAQSNRLRSLKNIEVFAVEKEEQEIKKAKISVANHSEHLKYFFFNEDFLEYQLHSEQKYDIVIGNPPYIKKTLLDGADIANCHQIHTAAGFGETTVKNIWSAFLLKSCQRINSEGTIALVLPSDLLQVKFSNQLRHYLVREFARIEIFTFDDLMFECKGQDTILLFAFKHHQTPGQYYAHISDTDQLVKQEFTLNSNEALSQNDVKWSHHLLSTEELNFLHEVAGKLQTINAYCDSRPGIVTAANEFFIINNSTEEEYQLSDYTEPIIQKGFFVNGSVEFNQDDYAALCKSDRPSKLLKFKDQDVSFSHKVENYLSIGESIGLPDRYKCKMRNNWYVIPNISRPTDGFFFKRSHKYPKLLKNTAKVHVTDSGYKITMREGYQIDDLIYSFYNSLTLAFAELRGRYYGGGVLELTPSEFKSLPIPFTTFTKTTFAKYCADFKQKKSINAVLEANDKHILSEVLQMNPSEINLLNNIYIKLVEKRLRAKN</sequence>
<dbReference type="InterPro" id="IPR054520">
    <property type="entry name" value="M_Eco57I_C"/>
</dbReference>
<dbReference type="GO" id="GO:0032259">
    <property type="term" value="P:methylation"/>
    <property type="evidence" value="ECO:0007669"/>
    <property type="project" value="UniProtKB-KW"/>
</dbReference>
<dbReference type="InterPro" id="IPR011639">
    <property type="entry name" value="MethylTrfase_TaqI-like_dom"/>
</dbReference>
<comment type="caution">
    <text evidence="9">The sequence shown here is derived from an EMBL/GenBank/DDBJ whole genome shotgun (WGS) entry which is preliminary data.</text>
</comment>
<reference evidence="9 10" key="1">
    <citation type="submission" date="2020-05" db="EMBL/GenBank/DDBJ databases">
        <title>Description of Pedobacter foliorum sp. nov.</title>
        <authorList>
            <person name="Qi S."/>
            <person name="Carlier A."/>
            <person name="Cnockaert M."/>
            <person name="Vandamme P."/>
        </authorList>
    </citation>
    <scope>NUCLEOTIDE SEQUENCE [LARGE SCALE GENOMIC DNA]</scope>
    <source>
        <strain evidence="9 10">LMG 31300</strain>
    </source>
</reference>
<keyword evidence="10" id="KW-1185">Reference proteome</keyword>
<dbReference type="GO" id="GO:0008168">
    <property type="term" value="F:methyltransferase activity"/>
    <property type="evidence" value="ECO:0007669"/>
    <property type="project" value="UniProtKB-KW"/>
</dbReference>
<dbReference type="PROSITE" id="PS00092">
    <property type="entry name" value="N6_MTASE"/>
    <property type="match status" value="1"/>
</dbReference>
<evidence type="ECO:0000256" key="4">
    <source>
        <dbReference type="ARBA" id="ARBA00022679"/>
    </source>
</evidence>
<evidence type="ECO:0000256" key="2">
    <source>
        <dbReference type="ARBA" id="ARBA00011900"/>
    </source>
</evidence>
<keyword evidence="5" id="KW-0949">S-adenosyl-L-methionine</keyword>
<dbReference type="SUPFAM" id="SSF53335">
    <property type="entry name" value="S-adenosyl-L-methionine-dependent methyltransferases"/>
    <property type="match status" value="1"/>
</dbReference>
<dbReference type="PANTHER" id="PTHR33841">
    <property type="entry name" value="DNA METHYLTRANSFERASE YEEA-RELATED"/>
    <property type="match status" value="1"/>
</dbReference>
<keyword evidence="4" id="KW-0808">Transferase</keyword>
<dbReference type="InterPro" id="IPR050953">
    <property type="entry name" value="N4_N6_ade-DNA_methylase"/>
</dbReference>
<feature type="domain" description="Type II methyltransferase M.TaqI-like" evidence="7">
    <location>
        <begin position="67"/>
        <end position="200"/>
    </location>
</feature>
<evidence type="ECO:0000256" key="1">
    <source>
        <dbReference type="ARBA" id="ARBA00006594"/>
    </source>
</evidence>
<gene>
    <name evidence="9" type="ORF">HQN85_05790</name>
</gene>
<dbReference type="PANTHER" id="PTHR33841:SF5">
    <property type="entry name" value="DNA METHYLASE (MODIFICATION METHYLASE) (METHYLTRANSFERASE)-RELATED"/>
    <property type="match status" value="1"/>
</dbReference>
<dbReference type="Pfam" id="PF07669">
    <property type="entry name" value="Eco57I"/>
    <property type="match status" value="1"/>
</dbReference>
<dbReference type="Proteomes" id="UP000762110">
    <property type="component" value="Unassembled WGS sequence"/>
</dbReference>
<keyword evidence="3 9" id="KW-0489">Methyltransferase</keyword>
<organism evidence="9 10">
    <name type="scientific">Pedobacter boryungensis</name>
    <dbReference type="NCBI Taxonomy" id="869962"/>
    <lineage>
        <taxon>Bacteria</taxon>
        <taxon>Pseudomonadati</taxon>
        <taxon>Bacteroidota</taxon>
        <taxon>Sphingobacteriia</taxon>
        <taxon>Sphingobacteriales</taxon>
        <taxon>Sphingobacteriaceae</taxon>
        <taxon>Pedobacter</taxon>
    </lineage>
</organism>
<dbReference type="EC" id="2.1.1.72" evidence="2"/>
<dbReference type="InterPro" id="IPR002052">
    <property type="entry name" value="DNA_methylase_N6_adenine_CS"/>
</dbReference>
<evidence type="ECO:0000259" key="7">
    <source>
        <dbReference type="Pfam" id="PF07669"/>
    </source>
</evidence>